<accession>A0A8K0VW48</accession>
<dbReference type="PANTHER" id="PTHR24148">
    <property type="entry name" value="ANKYRIN REPEAT DOMAIN-CONTAINING PROTEIN 39 HOMOLOG-RELATED"/>
    <property type="match status" value="1"/>
</dbReference>
<organism evidence="1 2">
    <name type="scientific">Paraphoma chrysanthemicola</name>
    <dbReference type="NCBI Taxonomy" id="798071"/>
    <lineage>
        <taxon>Eukaryota</taxon>
        <taxon>Fungi</taxon>
        <taxon>Dikarya</taxon>
        <taxon>Ascomycota</taxon>
        <taxon>Pezizomycotina</taxon>
        <taxon>Dothideomycetes</taxon>
        <taxon>Pleosporomycetidae</taxon>
        <taxon>Pleosporales</taxon>
        <taxon>Pleosporineae</taxon>
        <taxon>Phaeosphaeriaceae</taxon>
        <taxon>Paraphoma</taxon>
    </lineage>
</organism>
<name>A0A8K0VW48_9PLEO</name>
<sequence length="389" mass="45231">MAHAPVEKTPRHLRSYVLDLAKHPYWRRAWVRQEMILAKTRKIACGSVTIHVDALFRCISSYILSSTVFERDEWMVHMDLEMRLRRLCRPRVQHQHFWDVFGLSGEIPNCSDPRDRIYSILAVTGQDQTFRIDYSEDIVSFFWRALHYFSPETDPGKVQRLWNSLELTPSAMGQAVEANGAPLQAFIPMRRNKIKPNLRRQLPGLFRLRRAGLCAHDPFNFARAQVQGYTRHDILLCPGTSNDLNEDGFYRNTIDLEGMHVLVHPLGPPEAGFTLTLLSTTYRRLPQPAGTELWSSIDGAETRIQKWSEVERVAGLSGFSNIYDDNWKSRPHFMLKLSHQYVIECVKAVQDYWDEKYRRSWTETPKADKFQNDVLMAIGLKKRKHKSNS</sequence>
<dbReference type="Proteomes" id="UP000813461">
    <property type="component" value="Unassembled WGS sequence"/>
</dbReference>
<dbReference type="PANTHER" id="PTHR24148:SF73">
    <property type="entry name" value="HET DOMAIN PROTEIN (AFU_ORTHOLOGUE AFUA_8G01020)"/>
    <property type="match status" value="1"/>
</dbReference>
<evidence type="ECO:0000313" key="1">
    <source>
        <dbReference type="EMBL" id="KAH7079743.1"/>
    </source>
</evidence>
<keyword evidence="2" id="KW-1185">Reference proteome</keyword>
<protein>
    <recommendedName>
        <fullName evidence="3">Heterokaryon incompatibility domain-containing protein</fullName>
    </recommendedName>
</protein>
<dbReference type="AlphaFoldDB" id="A0A8K0VW48"/>
<gene>
    <name evidence="1" type="ORF">FB567DRAFT_128381</name>
</gene>
<reference evidence="1" key="1">
    <citation type="journal article" date="2021" name="Nat. Commun.">
        <title>Genetic determinants of endophytism in the Arabidopsis root mycobiome.</title>
        <authorList>
            <person name="Mesny F."/>
            <person name="Miyauchi S."/>
            <person name="Thiergart T."/>
            <person name="Pickel B."/>
            <person name="Atanasova L."/>
            <person name="Karlsson M."/>
            <person name="Huettel B."/>
            <person name="Barry K.W."/>
            <person name="Haridas S."/>
            <person name="Chen C."/>
            <person name="Bauer D."/>
            <person name="Andreopoulos W."/>
            <person name="Pangilinan J."/>
            <person name="LaButti K."/>
            <person name="Riley R."/>
            <person name="Lipzen A."/>
            <person name="Clum A."/>
            <person name="Drula E."/>
            <person name="Henrissat B."/>
            <person name="Kohler A."/>
            <person name="Grigoriev I.V."/>
            <person name="Martin F.M."/>
            <person name="Hacquard S."/>
        </authorList>
    </citation>
    <scope>NUCLEOTIDE SEQUENCE</scope>
    <source>
        <strain evidence="1">MPI-SDFR-AT-0120</strain>
    </source>
</reference>
<dbReference type="OrthoDB" id="3553147at2759"/>
<comment type="caution">
    <text evidence="1">The sequence shown here is derived from an EMBL/GenBank/DDBJ whole genome shotgun (WGS) entry which is preliminary data.</text>
</comment>
<dbReference type="EMBL" id="JAGMVJ010000016">
    <property type="protein sequence ID" value="KAH7079743.1"/>
    <property type="molecule type" value="Genomic_DNA"/>
</dbReference>
<evidence type="ECO:0008006" key="3">
    <source>
        <dbReference type="Google" id="ProtNLM"/>
    </source>
</evidence>
<proteinExistence type="predicted"/>
<dbReference type="InterPro" id="IPR052895">
    <property type="entry name" value="HetReg/Transcr_Mod"/>
</dbReference>
<evidence type="ECO:0000313" key="2">
    <source>
        <dbReference type="Proteomes" id="UP000813461"/>
    </source>
</evidence>